<organism evidence="3 4">
    <name type="scientific">Rhodoferax sediminis</name>
    <dbReference type="NCBI Taxonomy" id="2509614"/>
    <lineage>
        <taxon>Bacteria</taxon>
        <taxon>Pseudomonadati</taxon>
        <taxon>Pseudomonadota</taxon>
        <taxon>Betaproteobacteria</taxon>
        <taxon>Burkholderiales</taxon>
        <taxon>Comamonadaceae</taxon>
        <taxon>Rhodoferax</taxon>
    </lineage>
</organism>
<reference evidence="3 4" key="1">
    <citation type="submission" date="2019-01" db="EMBL/GenBank/DDBJ databases">
        <title>Genomic insights into a novel species Rhodoferax sp.</title>
        <authorList>
            <person name="Jin L."/>
        </authorList>
    </citation>
    <scope>NUCLEOTIDE SEQUENCE [LARGE SCALE GENOMIC DNA]</scope>
    <source>
        <strain evidence="3 4">CHu59-6-5</strain>
    </source>
</reference>
<feature type="compositionally biased region" description="Basic residues" evidence="1">
    <location>
        <begin position="16"/>
        <end position="29"/>
    </location>
</feature>
<accession>A0A515DE75</accession>
<dbReference type="Proteomes" id="UP000316798">
    <property type="component" value="Chromosome"/>
</dbReference>
<keyword evidence="4" id="KW-1185">Reference proteome</keyword>
<protein>
    <submittedName>
        <fullName evidence="3">S24 family peptidase</fullName>
    </submittedName>
</protein>
<sequence length="251" mass="27877">MNKDGTLSDGRFARQVLKKRAPKARRRNASTKQAAVRQPIAATDAKSNFRERLIARLDQAEVPVHKRMVYVAELTGRAVQTVSRWFDAGRPGLPDLESYARLCEGLHCNADWMLGLSATPGLVPVSHADGGNADAGWMVELLDELWGDFHDCEPMRMSGDEMAPRIRDGDHMFVSHDLGEVSGNGIYVIEWKDRLVVRHVENRIGRGVVLSCENPAYAECVVKDAASAQRIGLRVVGIVTGIIRTVHFWVH</sequence>
<dbReference type="KEGG" id="rhf:EUB48_16530"/>
<gene>
    <name evidence="3" type="ORF">EUB48_16530</name>
</gene>
<dbReference type="CDD" id="cd06529">
    <property type="entry name" value="S24_LexA-like"/>
    <property type="match status" value="1"/>
</dbReference>
<dbReference type="AlphaFoldDB" id="A0A515DE75"/>
<evidence type="ECO:0000256" key="1">
    <source>
        <dbReference type="SAM" id="MobiDB-lite"/>
    </source>
</evidence>
<dbReference type="InterPro" id="IPR036286">
    <property type="entry name" value="LexA/Signal_pep-like_sf"/>
</dbReference>
<feature type="domain" description="Peptidase S24/S26A/S26B/S26C" evidence="2">
    <location>
        <begin position="155"/>
        <end position="232"/>
    </location>
</feature>
<dbReference type="InterPro" id="IPR039418">
    <property type="entry name" value="LexA-like"/>
</dbReference>
<dbReference type="RefSeq" id="WP_142820155.1">
    <property type="nucleotide sequence ID" value="NZ_CP035503.1"/>
</dbReference>
<dbReference type="Gene3D" id="2.10.109.10">
    <property type="entry name" value="Umud Fragment, subunit A"/>
    <property type="match status" value="1"/>
</dbReference>
<dbReference type="EMBL" id="CP035503">
    <property type="protein sequence ID" value="QDL38718.1"/>
    <property type="molecule type" value="Genomic_DNA"/>
</dbReference>
<dbReference type="Pfam" id="PF00717">
    <property type="entry name" value="Peptidase_S24"/>
    <property type="match status" value="1"/>
</dbReference>
<evidence type="ECO:0000313" key="3">
    <source>
        <dbReference type="EMBL" id="QDL38718.1"/>
    </source>
</evidence>
<dbReference type="OrthoDB" id="8809738at2"/>
<name>A0A515DE75_9BURK</name>
<dbReference type="SUPFAM" id="SSF51306">
    <property type="entry name" value="LexA/Signal peptidase"/>
    <property type="match status" value="1"/>
</dbReference>
<proteinExistence type="predicted"/>
<dbReference type="InterPro" id="IPR015927">
    <property type="entry name" value="Peptidase_S24_S26A/B/C"/>
</dbReference>
<feature type="region of interest" description="Disordered" evidence="1">
    <location>
        <begin position="1"/>
        <end position="39"/>
    </location>
</feature>
<evidence type="ECO:0000313" key="4">
    <source>
        <dbReference type="Proteomes" id="UP000316798"/>
    </source>
</evidence>
<evidence type="ECO:0000259" key="2">
    <source>
        <dbReference type="Pfam" id="PF00717"/>
    </source>
</evidence>